<sequence length="1066" mass="115961">MEAVAESEARKALFQRLKPCCVEISRLTIRDEDGPFPARELQALTTTLLDILHASSADLHDKLAEYVFFPLSHIFRQMAKYPATVIENCITCLRILITYGWRTRISAALVQQIFTLLIFIIDGAPGSQGNMEKPEELILEAFRTLSALLDAAAGSAQAATGLAAPAVIPQLGQGVTAMLDGIVDGVTPAIQEEALRSLVLLYRAIRDHATLATFLPGTLSNLARVLHTPARYKASVLAGCLDGVRVVLTTVLGDLRTRSILAKKEKDGGEKEEDKNKVLGPAWLNATVGQVKKALATMMKLRIHESDGVKIALNRLCITLLDECYETLSNCSTLLVETAVILDTGDRDSFTETNLSHIAGVYPELLDVVKTTVYNWMSSLPRHMQSADEDVKQVAIHNFGKGIGLLRSLNIESSTLESALSQTMCETITSLLQANKTSISDNAAPIQLLESKSMVKASGRMSHSPVLLSHESQRGLKTELASLLRAVSSTSQSGALLADMVEFARNNSDNSQVAAYWLSLEIIKTAHASSSDEDALLNFTDVPNGSQDIESEFGELYSFSVEILDSHSDASAVDWRMEALALEVVAYAAQRSGESFRPELIDVLFPTATFLGSPDPRLQKHAVVTLNILAAASKYASVSELIVDNVDYMVSAVALRLNTLDISPASTQVLTMMIRLAGPHLIPFLDDVVDSIFAALDNYHGYPAFVESLFHVLKEIVDQGAKTESARLLKDHEKKEIHHKKQHGQPEDLNSLMAFLDKREERRKRDEEEARNMRPLEGHPQIPWGEPDKQVGDEETEQDGDGGGEPPSEEKPPSSPTYRLLSRVAGLTQHYLTSPTPRLRRSLLALLRSAAPALAGDEDAFLPLVHALWPVVIGRLADPEPYVVIEACHALAGMCVTAGDFLASRFQAEWSCEGGGGLRDFCRKAKRSAAAGGNRGLLAGRSSSTDDLVVQLRRPETTSGVVRRVEETSGTAGGLGEHASPARIWAAVVALLTAVVAHVRIEDAMFDDVLELLADVLEKRPDARKALEVINADAVWLALYERGAVVAPRRAAKTTVEGLSFVELRA</sequence>
<organism evidence="4 5">
    <name type="scientific">Cordyceps fumosorosea (strain ARSEF 2679)</name>
    <name type="common">Isaria fumosorosea</name>
    <dbReference type="NCBI Taxonomy" id="1081104"/>
    <lineage>
        <taxon>Eukaryota</taxon>
        <taxon>Fungi</taxon>
        <taxon>Dikarya</taxon>
        <taxon>Ascomycota</taxon>
        <taxon>Pezizomycotina</taxon>
        <taxon>Sordariomycetes</taxon>
        <taxon>Hypocreomycetidae</taxon>
        <taxon>Hypocreales</taxon>
        <taxon>Cordycipitaceae</taxon>
        <taxon>Cordyceps</taxon>
    </lineage>
</organism>
<dbReference type="SUPFAM" id="SSF48371">
    <property type="entry name" value="ARM repeat"/>
    <property type="match status" value="1"/>
</dbReference>
<dbReference type="GO" id="GO:0005737">
    <property type="term" value="C:cytoplasm"/>
    <property type="evidence" value="ECO:0007669"/>
    <property type="project" value="TreeGrafter"/>
</dbReference>
<dbReference type="Pfam" id="PF24181">
    <property type="entry name" value="TPR_TTI1_C"/>
    <property type="match status" value="1"/>
</dbReference>
<dbReference type="InterPro" id="IPR049362">
    <property type="entry name" value="TTI1_rpt"/>
</dbReference>
<dbReference type="InterPro" id="IPR057567">
    <property type="entry name" value="TPR_TTI1_C"/>
</dbReference>
<dbReference type="Pfam" id="PF24173">
    <property type="entry name" value="TPR_TTI1_N"/>
    <property type="match status" value="1"/>
</dbReference>
<dbReference type="PIRSF" id="PIRSF005250">
    <property type="entry name" value="UCP005250"/>
    <property type="match status" value="1"/>
</dbReference>
<keyword evidence="5" id="KW-1185">Reference proteome</keyword>
<dbReference type="PANTHER" id="PTHR18460:SF3">
    <property type="entry name" value="TELO2-INTERACTING PROTEIN 1 HOMOLOG"/>
    <property type="match status" value="1"/>
</dbReference>
<dbReference type="PANTHER" id="PTHR18460">
    <property type="entry name" value="TEL2 INTERACTING PROTEIN 1 TTI1 FAMILY MEMBER"/>
    <property type="match status" value="1"/>
</dbReference>
<proteinExistence type="predicted"/>
<evidence type="ECO:0000259" key="3">
    <source>
        <dbReference type="Pfam" id="PF24181"/>
    </source>
</evidence>
<evidence type="ECO:0000313" key="5">
    <source>
        <dbReference type="Proteomes" id="UP000076744"/>
    </source>
</evidence>
<name>A0A167RN45_CORFA</name>
<dbReference type="STRING" id="1081104.A0A167RN45"/>
<feature type="region of interest" description="Disordered" evidence="1">
    <location>
        <begin position="761"/>
        <end position="817"/>
    </location>
</feature>
<dbReference type="InterPro" id="IPR011989">
    <property type="entry name" value="ARM-like"/>
</dbReference>
<dbReference type="InterPro" id="IPR016024">
    <property type="entry name" value="ARM-type_fold"/>
</dbReference>
<feature type="compositionally biased region" description="Acidic residues" evidence="1">
    <location>
        <begin position="793"/>
        <end position="802"/>
    </location>
</feature>
<dbReference type="AlphaFoldDB" id="A0A167RN45"/>
<evidence type="ECO:0000256" key="1">
    <source>
        <dbReference type="SAM" id="MobiDB-lite"/>
    </source>
</evidence>
<dbReference type="InterPro" id="IPR016441">
    <property type="entry name" value="Tti1"/>
</dbReference>
<comment type="caution">
    <text evidence="4">The sequence shown here is derived from an EMBL/GenBank/DDBJ whole genome shotgun (WGS) entry which is preliminary data.</text>
</comment>
<gene>
    <name evidence="4" type="ORF">ISF_06542</name>
</gene>
<dbReference type="InterPro" id="IPR057566">
    <property type="entry name" value="TPR_TTI1_N"/>
</dbReference>
<feature type="domain" description="TTI1 C-terminal TPR" evidence="3">
    <location>
        <begin position="712"/>
        <end position="907"/>
    </location>
</feature>
<protein>
    <submittedName>
        <fullName evidence="4">HEAT repeat protein</fullName>
    </submittedName>
</protein>
<feature type="compositionally biased region" description="Basic and acidic residues" evidence="1">
    <location>
        <begin position="761"/>
        <end position="777"/>
    </location>
</feature>
<feature type="domain" description="TTI1 N-terminal TPR" evidence="2">
    <location>
        <begin position="14"/>
        <end position="342"/>
    </location>
</feature>
<dbReference type="Pfam" id="PF21547">
    <property type="entry name" value="TTI1"/>
    <property type="match status" value="1"/>
</dbReference>
<evidence type="ECO:0000313" key="4">
    <source>
        <dbReference type="EMBL" id="OAA58759.1"/>
    </source>
</evidence>
<dbReference type="Gene3D" id="1.25.10.10">
    <property type="entry name" value="Leucine-rich Repeat Variant"/>
    <property type="match status" value="1"/>
</dbReference>
<evidence type="ECO:0000259" key="2">
    <source>
        <dbReference type="Pfam" id="PF24173"/>
    </source>
</evidence>
<dbReference type="GeneID" id="30022834"/>
<dbReference type="Proteomes" id="UP000076744">
    <property type="component" value="Unassembled WGS sequence"/>
</dbReference>
<dbReference type="RefSeq" id="XP_018702634.1">
    <property type="nucleotide sequence ID" value="XM_018850146.1"/>
</dbReference>
<reference evidence="4 5" key="1">
    <citation type="journal article" date="2016" name="Genome Biol. Evol.">
        <title>Divergent and convergent evolution of fungal pathogenicity.</title>
        <authorList>
            <person name="Shang Y."/>
            <person name="Xiao G."/>
            <person name="Zheng P."/>
            <person name="Cen K."/>
            <person name="Zhan S."/>
            <person name="Wang C."/>
        </authorList>
    </citation>
    <scope>NUCLEOTIDE SEQUENCE [LARGE SCALE GENOMIC DNA]</scope>
    <source>
        <strain evidence="4 5">ARSEF 2679</strain>
    </source>
</reference>
<dbReference type="EMBL" id="AZHB01000017">
    <property type="protein sequence ID" value="OAA58759.1"/>
    <property type="molecule type" value="Genomic_DNA"/>
</dbReference>
<dbReference type="OrthoDB" id="49511at2759"/>
<dbReference type="InterPro" id="IPR052587">
    <property type="entry name" value="TELO2-interacting_protein_1"/>
</dbReference>
<accession>A0A167RN45</accession>